<dbReference type="Proteomes" id="UP000651120">
    <property type="component" value="Unassembled WGS sequence"/>
</dbReference>
<gene>
    <name evidence="2" type="ORF">HA333_03200</name>
</gene>
<evidence type="ECO:0000313" key="3">
    <source>
        <dbReference type="Proteomes" id="UP000651120"/>
    </source>
</evidence>
<organism evidence="2 3">
    <name type="scientific">Pyrobaculum aerophilum</name>
    <dbReference type="NCBI Taxonomy" id="13773"/>
    <lineage>
        <taxon>Archaea</taxon>
        <taxon>Thermoproteota</taxon>
        <taxon>Thermoprotei</taxon>
        <taxon>Thermoproteales</taxon>
        <taxon>Thermoproteaceae</taxon>
        <taxon>Pyrobaculum</taxon>
    </lineage>
</organism>
<evidence type="ECO:0000256" key="1">
    <source>
        <dbReference type="SAM" id="Phobius"/>
    </source>
</evidence>
<sequence>MGKVVEESLYLLIASIISASLLVIVAFLLPFDDIKKVIKAIMEDIEYMVGYVKGL</sequence>
<comment type="caution">
    <text evidence="2">The sequence shown here is derived from an EMBL/GenBank/DDBJ whole genome shotgun (WGS) entry which is preliminary data.</text>
</comment>
<keyword evidence="1" id="KW-0812">Transmembrane</keyword>
<evidence type="ECO:0000313" key="2">
    <source>
        <dbReference type="EMBL" id="HII46476.1"/>
    </source>
</evidence>
<feature type="transmembrane region" description="Helical" evidence="1">
    <location>
        <begin position="12"/>
        <end position="31"/>
    </location>
</feature>
<name>A0A832SR80_9CREN</name>
<proteinExistence type="predicted"/>
<protein>
    <submittedName>
        <fullName evidence="2">Uncharacterized protein</fullName>
    </submittedName>
</protein>
<dbReference type="AlphaFoldDB" id="A0A832SR80"/>
<dbReference type="RefSeq" id="WP_011008077.1">
    <property type="nucleotide sequence ID" value="NZ_DAIOPL010000011.1"/>
</dbReference>
<keyword evidence="1" id="KW-0472">Membrane</keyword>
<accession>A0A832SR80</accession>
<dbReference type="EMBL" id="DUJP01000014">
    <property type="protein sequence ID" value="HII46476.1"/>
    <property type="molecule type" value="Genomic_DNA"/>
</dbReference>
<dbReference type="GeneID" id="43496600"/>
<reference evidence="2" key="1">
    <citation type="journal article" date="2020" name="bioRxiv">
        <title>A rank-normalized archaeal taxonomy based on genome phylogeny resolves widespread incomplete and uneven classifications.</title>
        <authorList>
            <person name="Rinke C."/>
            <person name="Chuvochina M."/>
            <person name="Mussig A.J."/>
            <person name="Chaumeil P.-A."/>
            <person name="Waite D.W."/>
            <person name="Whitman W.B."/>
            <person name="Parks D.H."/>
            <person name="Hugenholtz P."/>
        </authorList>
    </citation>
    <scope>NUCLEOTIDE SEQUENCE</scope>
    <source>
        <strain evidence="2">UBA8839</strain>
    </source>
</reference>
<keyword evidence="1" id="KW-1133">Transmembrane helix</keyword>